<dbReference type="InterPro" id="IPR058980">
    <property type="entry name" value="Glyco_transf_N"/>
</dbReference>
<dbReference type="Pfam" id="PF00201">
    <property type="entry name" value="UDPGT"/>
    <property type="match status" value="1"/>
</dbReference>
<dbReference type="OrthoDB" id="5835829at2759"/>
<accession>W9T3A3</accession>
<dbReference type="SUPFAM" id="SSF53756">
    <property type="entry name" value="UDP-Glycosyltransferase/glycogen phosphorylase"/>
    <property type="match status" value="1"/>
</dbReference>
<proteinExistence type="inferred from homology"/>
<dbReference type="KEGG" id="mnt:21383832"/>
<organism evidence="7 8">
    <name type="scientific">Morus notabilis</name>
    <dbReference type="NCBI Taxonomy" id="981085"/>
    <lineage>
        <taxon>Eukaryota</taxon>
        <taxon>Viridiplantae</taxon>
        <taxon>Streptophyta</taxon>
        <taxon>Embryophyta</taxon>
        <taxon>Tracheophyta</taxon>
        <taxon>Spermatophyta</taxon>
        <taxon>Magnoliopsida</taxon>
        <taxon>eudicotyledons</taxon>
        <taxon>Gunneridae</taxon>
        <taxon>Pentapetalae</taxon>
        <taxon>rosids</taxon>
        <taxon>fabids</taxon>
        <taxon>Rosales</taxon>
        <taxon>Moraceae</taxon>
        <taxon>Moreae</taxon>
        <taxon>Morus</taxon>
    </lineage>
</organism>
<evidence type="ECO:0000313" key="8">
    <source>
        <dbReference type="Proteomes" id="UP000030645"/>
    </source>
</evidence>
<name>W9T3A3_9ROSA</name>
<dbReference type="PROSITE" id="PS00375">
    <property type="entry name" value="UDPGT"/>
    <property type="match status" value="1"/>
</dbReference>
<keyword evidence="8" id="KW-1185">Reference proteome</keyword>
<keyword evidence="3 4" id="KW-0808">Transferase</keyword>
<feature type="domain" description="Glycosyltransferase N-terminal" evidence="6">
    <location>
        <begin position="11"/>
        <end position="54"/>
    </location>
</feature>
<reference evidence="8" key="1">
    <citation type="submission" date="2013-01" db="EMBL/GenBank/DDBJ databases">
        <title>Draft Genome Sequence of a Mulberry Tree, Morus notabilis C.K. Schneid.</title>
        <authorList>
            <person name="He N."/>
            <person name="Zhao S."/>
        </authorList>
    </citation>
    <scope>NUCLEOTIDE SEQUENCE</scope>
</reference>
<dbReference type="eggNOG" id="KOG1192">
    <property type="taxonomic scope" value="Eukaryota"/>
</dbReference>
<dbReference type="Gene3D" id="3.40.50.2000">
    <property type="entry name" value="Glycogen Phosphorylase B"/>
    <property type="match status" value="2"/>
</dbReference>
<evidence type="ECO:0000256" key="2">
    <source>
        <dbReference type="ARBA" id="ARBA00022676"/>
    </source>
</evidence>
<dbReference type="InterPro" id="IPR002213">
    <property type="entry name" value="UDP_glucos_trans"/>
</dbReference>
<dbReference type="Pfam" id="PF26168">
    <property type="entry name" value="Glyco_transf_N"/>
    <property type="match status" value="1"/>
</dbReference>
<dbReference type="GO" id="GO:0080043">
    <property type="term" value="F:quercetin 3-O-glucosyltransferase activity"/>
    <property type="evidence" value="ECO:0007669"/>
    <property type="project" value="TreeGrafter"/>
</dbReference>
<sequence>MGNKNIEPPMHVLLVSFPAQGHINPMLRLGKRLLSKGLLVTFTTTTNMAKDIQKYPNDNPEDKTTPFIGFDFFDDGIPDDDSRRSDFDFYFSRLEKAGKESIPQLIKKLNDNGRPVSCLVNNPFIPWACDVAEDLKIPWATLWVQSSAVFAVYYHFFHQTVPFPSEAEPDIDVQLTSMPALKRDEIPSFLIAGNPYEVFGKTILEQFKNLSKSFCVLADTFEELEQDIIRALSGFCMVRPIGPLFKGPKDIAVTRGSECLEWLDSKPPSTVVYISFGTVAYLKQEQVDEMAHGVLNSGMSFLWVMRPPKKESGLKPHVLPEGFLETIGDRGKFVEWSPQERVLAHPSVTCFLTHCGWNSSVEALTLGVPVVCFPQWGDQVTNAKFLVDVFGVGVRLGRGEAENRVVPRDEVERCLVEATVGEKAAEMKRNAVRWKKAAEEAVEKGGLSDRNLDEFVEEIRSRSVASSN</sequence>
<dbReference type="AlphaFoldDB" id="W9T3A3"/>
<keyword evidence="2 4" id="KW-0328">Glycosyltransferase</keyword>
<gene>
    <name evidence="7" type="ORF">L484_000188</name>
</gene>
<evidence type="ECO:0000313" key="7">
    <source>
        <dbReference type="EMBL" id="EXC71323.1"/>
    </source>
</evidence>
<dbReference type="FunFam" id="3.40.50.2000:FF:000237">
    <property type="entry name" value="Glycosyltransferase"/>
    <property type="match status" value="1"/>
</dbReference>
<dbReference type="Proteomes" id="UP000030645">
    <property type="component" value="Unassembled WGS sequence"/>
</dbReference>
<dbReference type="FunFam" id="3.40.50.2000:FF:000101">
    <property type="entry name" value="Glycosyltransferase"/>
    <property type="match status" value="1"/>
</dbReference>
<protein>
    <recommendedName>
        <fullName evidence="5">Glycosyltransferase</fullName>
        <ecNumber evidence="5">2.4.1.-</ecNumber>
    </recommendedName>
</protein>
<dbReference type="InterPro" id="IPR035595">
    <property type="entry name" value="UDP_glycos_trans_CS"/>
</dbReference>
<dbReference type="PANTHER" id="PTHR11926:SF986">
    <property type="entry name" value="UDP-GLYCOSYLTRANSFERASE 84A1"/>
    <property type="match status" value="1"/>
</dbReference>
<dbReference type="EC" id="2.4.1.-" evidence="5"/>
<evidence type="ECO:0000256" key="5">
    <source>
        <dbReference type="RuleBase" id="RU362057"/>
    </source>
</evidence>
<evidence type="ECO:0000256" key="1">
    <source>
        <dbReference type="ARBA" id="ARBA00009995"/>
    </source>
</evidence>
<dbReference type="GO" id="GO:0080044">
    <property type="term" value="F:quercetin 7-O-glucosyltransferase activity"/>
    <property type="evidence" value="ECO:0007669"/>
    <property type="project" value="TreeGrafter"/>
</dbReference>
<dbReference type="EMBL" id="KE646445">
    <property type="protein sequence ID" value="EXC71323.1"/>
    <property type="molecule type" value="Genomic_DNA"/>
</dbReference>
<evidence type="ECO:0000259" key="6">
    <source>
        <dbReference type="Pfam" id="PF26168"/>
    </source>
</evidence>
<comment type="similarity">
    <text evidence="1 4">Belongs to the UDP-glycosyltransferase family.</text>
</comment>
<dbReference type="CDD" id="cd03784">
    <property type="entry name" value="GT1_Gtf-like"/>
    <property type="match status" value="1"/>
</dbReference>
<evidence type="ECO:0000256" key="4">
    <source>
        <dbReference type="RuleBase" id="RU003718"/>
    </source>
</evidence>
<dbReference type="STRING" id="981085.W9T3A3"/>
<dbReference type="PANTHER" id="PTHR11926">
    <property type="entry name" value="GLUCOSYL/GLUCURONOSYL TRANSFERASES"/>
    <property type="match status" value="1"/>
</dbReference>
<evidence type="ECO:0000256" key="3">
    <source>
        <dbReference type="ARBA" id="ARBA00022679"/>
    </source>
</evidence>